<reference evidence="1 2" key="1">
    <citation type="journal article" date="2021" name="Hortic Res">
        <title>High-quality reference genome and annotation aids understanding of berry development for evergreen blueberry (Vaccinium darrowii).</title>
        <authorList>
            <person name="Yu J."/>
            <person name="Hulse-Kemp A.M."/>
            <person name="Babiker E."/>
            <person name="Staton M."/>
        </authorList>
    </citation>
    <scope>NUCLEOTIDE SEQUENCE [LARGE SCALE GENOMIC DNA]</scope>
    <source>
        <strain evidence="2">cv. NJ 8807/NJ 8810</strain>
        <tissue evidence="1">Young leaf</tissue>
    </source>
</reference>
<evidence type="ECO:0000313" key="1">
    <source>
        <dbReference type="EMBL" id="KAH7851450.1"/>
    </source>
</evidence>
<dbReference type="Proteomes" id="UP000828048">
    <property type="component" value="Chromosome 8"/>
</dbReference>
<dbReference type="EMBL" id="CM037158">
    <property type="protein sequence ID" value="KAH7851450.1"/>
    <property type="molecule type" value="Genomic_DNA"/>
</dbReference>
<proteinExistence type="predicted"/>
<protein>
    <submittedName>
        <fullName evidence="1">Uncharacterized protein</fullName>
    </submittedName>
</protein>
<accession>A0ACB7YDD1</accession>
<keyword evidence="2" id="KW-1185">Reference proteome</keyword>
<name>A0ACB7YDD1_9ERIC</name>
<sequence length="120" mass="12164">MVGIEGIVGMLGREVAGSGGRVILGTVGMVGNVGFGRVDEIWVVGIGAIVGFGKVGIVGRGVVGSGGIVVWETVGMAGNGGIVTLGIDGTAGICRRWRAARVTWMLERDNARIRGRTTAG</sequence>
<gene>
    <name evidence="1" type="ORF">Vadar_011742</name>
</gene>
<organism evidence="1 2">
    <name type="scientific">Vaccinium darrowii</name>
    <dbReference type="NCBI Taxonomy" id="229202"/>
    <lineage>
        <taxon>Eukaryota</taxon>
        <taxon>Viridiplantae</taxon>
        <taxon>Streptophyta</taxon>
        <taxon>Embryophyta</taxon>
        <taxon>Tracheophyta</taxon>
        <taxon>Spermatophyta</taxon>
        <taxon>Magnoliopsida</taxon>
        <taxon>eudicotyledons</taxon>
        <taxon>Gunneridae</taxon>
        <taxon>Pentapetalae</taxon>
        <taxon>asterids</taxon>
        <taxon>Ericales</taxon>
        <taxon>Ericaceae</taxon>
        <taxon>Vaccinioideae</taxon>
        <taxon>Vaccinieae</taxon>
        <taxon>Vaccinium</taxon>
    </lineage>
</organism>
<comment type="caution">
    <text evidence="1">The sequence shown here is derived from an EMBL/GenBank/DDBJ whole genome shotgun (WGS) entry which is preliminary data.</text>
</comment>
<evidence type="ECO:0000313" key="2">
    <source>
        <dbReference type="Proteomes" id="UP000828048"/>
    </source>
</evidence>